<protein>
    <submittedName>
        <fullName evidence="1">Uncharacterized protein</fullName>
    </submittedName>
</protein>
<organism evidence="1 2">
    <name type="scientific">Vallitalea pronyensis</name>
    <dbReference type="NCBI Taxonomy" id="1348613"/>
    <lineage>
        <taxon>Bacteria</taxon>
        <taxon>Bacillati</taxon>
        <taxon>Bacillota</taxon>
        <taxon>Clostridia</taxon>
        <taxon>Lachnospirales</taxon>
        <taxon>Vallitaleaceae</taxon>
        <taxon>Vallitalea</taxon>
    </lineage>
</organism>
<dbReference type="RefSeq" id="WP_212696067.1">
    <property type="nucleotide sequence ID" value="NZ_CP058649.1"/>
</dbReference>
<sequence>MNKITSRILTKIGDMDLLKKIISLPKSEFNSLMLEIFKMQMEDTSPKDVLKAYEINRFVKPSEIDSMAYSLFEYHVLRIAKSLDFENILLSPSAPLGSCSAFGCVNQYNVLSAVRGTETLADPSNMLAIIIADKIKNKTLAQDITHTLTTTRVVRAQPIPDIKGFYAHFGVLCMVSHGKDVGLYMCETNLISKHVEYVKKLLMEQEQSLLEISVEFRKRNGYKDSDGLLKKIAELMELQFPDMNTIFDYSDSDNNYYKGVNYKIYIIKDGEKIELGDGGFVDWISQMTGSKKERCLITGIGIDRFIV</sequence>
<dbReference type="KEGG" id="vpy:HZI73_25035"/>
<gene>
    <name evidence="1" type="ORF">HZI73_25035</name>
</gene>
<dbReference type="AlphaFoldDB" id="A0A8J8SJA5"/>
<accession>A0A8J8SJA5</accession>
<name>A0A8J8SJA5_9FIRM</name>
<keyword evidence="2" id="KW-1185">Reference proteome</keyword>
<dbReference type="EMBL" id="CP058649">
    <property type="protein sequence ID" value="QUI25363.1"/>
    <property type="molecule type" value="Genomic_DNA"/>
</dbReference>
<evidence type="ECO:0000313" key="1">
    <source>
        <dbReference type="EMBL" id="QUI25363.1"/>
    </source>
</evidence>
<proteinExistence type="predicted"/>
<dbReference type="Proteomes" id="UP000683246">
    <property type="component" value="Chromosome"/>
</dbReference>
<reference evidence="1" key="1">
    <citation type="submission" date="2020-07" db="EMBL/GenBank/DDBJ databases">
        <title>Vallitalea pronyensis genome.</title>
        <authorList>
            <person name="Postec A."/>
        </authorList>
    </citation>
    <scope>NUCLEOTIDE SEQUENCE</scope>
    <source>
        <strain evidence="1">FatNI3</strain>
    </source>
</reference>
<evidence type="ECO:0000313" key="2">
    <source>
        <dbReference type="Proteomes" id="UP000683246"/>
    </source>
</evidence>